<dbReference type="PANTHER" id="PTHR32170:SF3">
    <property type="entry name" value="PROTEASOME ACTIVATOR COMPLEX SUBUNIT 4"/>
    <property type="match status" value="1"/>
</dbReference>
<dbReference type="GO" id="GO:0016504">
    <property type="term" value="F:peptidase activator activity"/>
    <property type="evidence" value="ECO:0007669"/>
    <property type="project" value="InterPro"/>
</dbReference>
<keyword evidence="1" id="KW-0472">Membrane</keyword>
<dbReference type="InterPro" id="IPR035309">
    <property type="entry name" value="PSME4"/>
</dbReference>
<name>A0A0M3J127_ANISI</name>
<dbReference type="GO" id="GO:0010499">
    <property type="term" value="P:proteasomal ubiquitin-independent protein catabolic process"/>
    <property type="evidence" value="ECO:0007669"/>
    <property type="project" value="TreeGrafter"/>
</dbReference>
<dbReference type="WBParaSite" id="ASIM_0000122201-mRNA-1">
    <property type="protein sequence ID" value="ASIM_0000122201-mRNA-1"/>
    <property type="gene ID" value="ASIM_0000122201"/>
</dbReference>
<dbReference type="SUPFAM" id="SSF48371">
    <property type="entry name" value="ARM repeat"/>
    <property type="match status" value="1"/>
</dbReference>
<evidence type="ECO:0000259" key="2">
    <source>
        <dbReference type="Pfam" id="PF23096"/>
    </source>
</evidence>
<sequence length="439" mass="50652">MMIAHQNDALRADDFTHRGAITFDGRNIRQLMVEGLHELVDFLLVMQFDDTRVYMAICSLFSLIVFCNASTPALYEQCLAQFVAMREVYSDPLRGKKANIDDVVRNCLSLLHRQRLVVDQTQRVSFNKSHLIVMKDLVRLATSPYEIVRRAAGIVLASFFQTFQFSYILLLEDVLKFMDPTAKNVSEKDFKGALQVLCTGQFFIERDWPTLNRILPELVKANYADKPDILEMLKAIEVLAVSGWKWMPIKIEISKELVALSKNFWDVSKGTIKPEYPTISAEREAKAIAKLAEKSKRNEKLYDELMKTLVTLCAETLHWRQLRLAGYLVSHMLLRRTTPDAIRVFLRMLVDEQREMREIAMNALPEWMKSSKPKALKEEYKPDQLPNRGAGSGFPKEYGLLKDNQRLIYNGGFAPKNAKEWDDSLFINKQYVGFYQWGV</sequence>
<feature type="transmembrane region" description="Helical" evidence="1">
    <location>
        <begin position="53"/>
        <end position="75"/>
    </location>
</feature>
<dbReference type="InterPro" id="IPR016024">
    <property type="entry name" value="ARM-type_fold"/>
</dbReference>
<dbReference type="GO" id="GO:0005829">
    <property type="term" value="C:cytosol"/>
    <property type="evidence" value="ECO:0007669"/>
    <property type="project" value="TreeGrafter"/>
</dbReference>
<dbReference type="InterPro" id="IPR055455">
    <property type="entry name" value="HEAT_PSME4"/>
</dbReference>
<dbReference type="OrthoDB" id="5832889at2759"/>
<feature type="domain" description="Proteasome activator complex subunit 4-like HEAT repeat-like" evidence="2">
    <location>
        <begin position="340"/>
        <end position="437"/>
    </location>
</feature>
<dbReference type="Pfam" id="PF23096">
    <property type="entry name" value="HEAT_PSME4"/>
    <property type="match status" value="1"/>
</dbReference>
<accession>A0A0M3J127</accession>
<dbReference type="PANTHER" id="PTHR32170">
    <property type="entry name" value="PROTEASOME ACTIVATOR COMPLEX SUBUNIT 4"/>
    <property type="match status" value="1"/>
</dbReference>
<dbReference type="EMBL" id="UYRR01001038">
    <property type="protein sequence ID" value="VDK18423.1"/>
    <property type="molecule type" value="Genomic_DNA"/>
</dbReference>
<keyword evidence="1" id="KW-0812">Transmembrane</keyword>
<reference evidence="3 4" key="2">
    <citation type="submission" date="2018-11" db="EMBL/GenBank/DDBJ databases">
        <authorList>
            <consortium name="Pathogen Informatics"/>
        </authorList>
    </citation>
    <scope>NUCLEOTIDE SEQUENCE [LARGE SCALE GENOMIC DNA]</scope>
</reference>
<dbReference type="Proteomes" id="UP000267096">
    <property type="component" value="Unassembled WGS sequence"/>
</dbReference>
<evidence type="ECO:0000313" key="4">
    <source>
        <dbReference type="Proteomes" id="UP000267096"/>
    </source>
</evidence>
<organism evidence="5">
    <name type="scientific">Anisakis simplex</name>
    <name type="common">Herring worm</name>
    <dbReference type="NCBI Taxonomy" id="6269"/>
    <lineage>
        <taxon>Eukaryota</taxon>
        <taxon>Metazoa</taxon>
        <taxon>Ecdysozoa</taxon>
        <taxon>Nematoda</taxon>
        <taxon>Chromadorea</taxon>
        <taxon>Rhabditida</taxon>
        <taxon>Spirurina</taxon>
        <taxon>Ascaridomorpha</taxon>
        <taxon>Ascaridoidea</taxon>
        <taxon>Anisakidae</taxon>
        <taxon>Anisakis</taxon>
        <taxon>Anisakis simplex complex</taxon>
    </lineage>
</organism>
<evidence type="ECO:0000313" key="3">
    <source>
        <dbReference type="EMBL" id="VDK18423.1"/>
    </source>
</evidence>
<reference evidence="5" key="1">
    <citation type="submission" date="2017-02" db="UniProtKB">
        <authorList>
            <consortium name="WormBaseParasite"/>
        </authorList>
    </citation>
    <scope>IDENTIFICATION</scope>
</reference>
<dbReference type="GO" id="GO:0005634">
    <property type="term" value="C:nucleus"/>
    <property type="evidence" value="ECO:0007669"/>
    <property type="project" value="TreeGrafter"/>
</dbReference>
<evidence type="ECO:0000256" key="1">
    <source>
        <dbReference type="SAM" id="Phobius"/>
    </source>
</evidence>
<evidence type="ECO:0000313" key="5">
    <source>
        <dbReference type="WBParaSite" id="ASIM_0000122201-mRNA-1"/>
    </source>
</evidence>
<gene>
    <name evidence="3" type="ORF">ASIM_LOCUS1110</name>
</gene>
<keyword evidence="1" id="KW-1133">Transmembrane helix</keyword>
<protein>
    <submittedName>
        <fullName evidence="5">Proteasome activator complex subunit 4 (inferred by orthology to a human protein)</fullName>
    </submittedName>
</protein>
<dbReference type="AlphaFoldDB" id="A0A0M3J127"/>
<dbReference type="GO" id="GO:0070628">
    <property type="term" value="F:proteasome binding"/>
    <property type="evidence" value="ECO:0007669"/>
    <property type="project" value="InterPro"/>
</dbReference>
<proteinExistence type="predicted"/>
<keyword evidence="4" id="KW-1185">Reference proteome</keyword>